<comment type="caution">
    <text evidence="2">The sequence shown here is derived from an EMBL/GenBank/DDBJ whole genome shotgun (WGS) entry which is preliminary data.</text>
</comment>
<evidence type="ECO:0000313" key="3">
    <source>
        <dbReference type="Proteomes" id="UP000475532"/>
    </source>
</evidence>
<dbReference type="AlphaFoldDB" id="A0A6L9QCZ2"/>
<dbReference type="EMBL" id="JAAGLI010000249">
    <property type="protein sequence ID" value="NEA22928.1"/>
    <property type="molecule type" value="Genomic_DNA"/>
</dbReference>
<reference evidence="2 3" key="1">
    <citation type="submission" date="2020-01" db="EMBL/GenBank/DDBJ databases">
        <title>Insect and environment-associated Actinomycetes.</title>
        <authorList>
            <person name="Currrie C."/>
            <person name="Chevrette M."/>
            <person name="Carlson C."/>
            <person name="Stubbendieck R."/>
            <person name="Wendt-Pienkowski E."/>
        </authorList>
    </citation>
    <scope>NUCLEOTIDE SEQUENCE [LARGE SCALE GENOMIC DNA]</scope>
    <source>
        <strain evidence="2 3">SID10258</strain>
    </source>
</reference>
<protein>
    <submittedName>
        <fullName evidence="2">Uncharacterized protein</fullName>
    </submittedName>
</protein>
<dbReference type="Proteomes" id="UP000475532">
    <property type="component" value="Unassembled WGS sequence"/>
</dbReference>
<accession>A0A6L9QCZ2</accession>
<gene>
    <name evidence="2" type="ORF">G3I70_10530</name>
</gene>
<evidence type="ECO:0000256" key="1">
    <source>
        <dbReference type="SAM" id="MobiDB-lite"/>
    </source>
</evidence>
<feature type="compositionally biased region" description="Low complexity" evidence="1">
    <location>
        <begin position="15"/>
        <end position="28"/>
    </location>
</feature>
<proteinExistence type="predicted"/>
<feature type="region of interest" description="Disordered" evidence="1">
    <location>
        <begin position="1"/>
        <end position="34"/>
    </location>
</feature>
<organism evidence="2 3">
    <name type="scientific">Actinomadura bangladeshensis</name>
    <dbReference type="NCBI Taxonomy" id="453573"/>
    <lineage>
        <taxon>Bacteria</taxon>
        <taxon>Bacillati</taxon>
        <taxon>Actinomycetota</taxon>
        <taxon>Actinomycetes</taxon>
        <taxon>Streptosporangiales</taxon>
        <taxon>Thermomonosporaceae</taxon>
        <taxon>Actinomadura</taxon>
    </lineage>
</organism>
<dbReference type="RefSeq" id="WP_163054975.1">
    <property type="nucleotide sequence ID" value="NZ_JAAGLI010000249.1"/>
</dbReference>
<name>A0A6L9QCZ2_9ACTN</name>
<evidence type="ECO:0000313" key="2">
    <source>
        <dbReference type="EMBL" id="NEA22928.1"/>
    </source>
</evidence>
<sequence length="117" mass="12291">AAQVPPAQAAPPPAADGGDSAADTGTDAKGPKECADAECEIKIHDDQTIRFDKKYKLDPVHIGIDGNLVTLSSHGWNGTMVSTMNATRSGSSVTNNGITFRPKLERDGTISLKISRD</sequence>
<feature type="non-terminal residue" evidence="2">
    <location>
        <position position="1"/>
    </location>
</feature>